<dbReference type="EMBL" id="ACEP01000100">
    <property type="protein sequence ID" value="EEG35895.1"/>
    <property type="molecule type" value="Genomic_DNA"/>
</dbReference>
<reference evidence="1 2" key="2">
    <citation type="submission" date="2009-02" db="EMBL/GenBank/DDBJ databases">
        <title>Draft genome sequence of Eubacterium hallii (DSM 3353).</title>
        <authorList>
            <person name="Sudarsanam P."/>
            <person name="Ley R."/>
            <person name="Guruge J."/>
            <person name="Turnbaugh P.J."/>
            <person name="Mahowald M."/>
            <person name="Liep D."/>
            <person name="Gordon J."/>
        </authorList>
    </citation>
    <scope>NUCLEOTIDE SEQUENCE [LARGE SCALE GENOMIC DNA]</scope>
    <source>
        <strain evidence="1 2">DSM 3353</strain>
    </source>
</reference>
<accession>C0EXT9</accession>
<reference evidence="1 2" key="1">
    <citation type="submission" date="2009-01" db="EMBL/GenBank/DDBJ databases">
        <authorList>
            <person name="Fulton L."/>
            <person name="Clifton S."/>
            <person name="Fulton B."/>
            <person name="Xu J."/>
            <person name="Minx P."/>
            <person name="Pepin K.H."/>
            <person name="Johnson M."/>
            <person name="Bhonagiri V."/>
            <person name="Nash W.E."/>
            <person name="Mardis E.R."/>
            <person name="Wilson R.K."/>
        </authorList>
    </citation>
    <scope>NUCLEOTIDE SEQUENCE [LARGE SCALE GENOMIC DNA]</scope>
    <source>
        <strain evidence="1 2">DSM 3353</strain>
    </source>
</reference>
<comment type="caution">
    <text evidence="1">The sequence shown here is derived from an EMBL/GenBank/DDBJ whole genome shotgun (WGS) entry which is preliminary data.</text>
</comment>
<dbReference type="Proteomes" id="UP000003174">
    <property type="component" value="Unassembled WGS sequence"/>
</dbReference>
<proteinExistence type="predicted"/>
<name>C0EXT9_9FIRM</name>
<gene>
    <name evidence="1" type="ORF">EUBHAL_02232</name>
</gene>
<evidence type="ECO:0000313" key="2">
    <source>
        <dbReference type="Proteomes" id="UP000003174"/>
    </source>
</evidence>
<dbReference type="AlphaFoldDB" id="C0EXT9"/>
<protein>
    <submittedName>
        <fullName evidence="1">Uncharacterized protein</fullName>
    </submittedName>
</protein>
<organism evidence="1 2">
    <name type="scientific">Anaerobutyricum hallii DSM 3353</name>
    <dbReference type="NCBI Taxonomy" id="411469"/>
    <lineage>
        <taxon>Bacteria</taxon>
        <taxon>Bacillati</taxon>
        <taxon>Bacillota</taxon>
        <taxon>Clostridia</taxon>
        <taxon>Lachnospirales</taxon>
        <taxon>Lachnospiraceae</taxon>
        <taxon>Anaerobutyricum</taxon>
    </lineage>
</organism>
<evidence type="ECO:0000313" key="1">
    <source>
        <dbReference type="EMBL" id="EEG35895.1"/>
    </source>
</evidence>
<sequence length="46" mass="5360">MTKHGIINIMRYLRMANTPVLFYNSIFDEKQNVKILICEAAEQTNS</sequence>